<reference evidence="7" key="2">
    <citation type="submission" date="2020-09" db="EMBL/GenBank/DDBJ databases">
        <authorList>
            <person name="Sun Q."/>
            <person name="Kim S."/>
        </authorList>
    </citation>
    <scope>NUCLEOTIDE SEQUENCE</scope>
    <source>
        <strain evidence="7">KCTC 32437</strain>
    </source>
</reference>
<evidence type="ECO:0000256" key="2">
    <source>
        <dbReference type="ARBA" id="ARBA00010973"/>
    </source>
</evidence>
<dbReference type="GO" id="GO:0005975">
    <property type="term" value="P:carbohydrate metabolic process"/>
    <property type="evidence" value="ECO:0007669"/>
    <property type="project" value="InterPro"/>
</dbReference>
<evidence type="ECO:0000313" key="7">
    <source>
        <dbReference type="EMBL" id="GHA36774.1"/>
    </source>
</evidence>
<name>A0A918SFP9_9HYPH</name>
<protein>
    <recommendedName>
        <fullName evidence="3">Chitooligosaccharide deacetylase</fullName>
    </recommendedName>
    <alternativeName>
        <fullName evidence="5">Nodulation protein B</fullName>
    </alternativeName>
</protein>
<dbReference type="AlphaFoldDB" id="A0A918SFP9"/>
<dbReference type="InterPro" id="IPR011330">
    <property type="entry name" value="Glyco_hydro/deAcase_b/a-brl"/>
</dbReference>
<dbReference type="CDD" id="cd10968">
    <property type="entry name" value="CE4_Mlr8448_like_5s"/>
    <property type="match status" value="1"/>
</dbReference>
<dbReference type="EMBL" id="BMZE01000004">
    <property type="protein sequence ID" value="GHA36774.1"/>
    <property type="molecule type" value="Genomic_DNA"/>
</dbReference>
<dbReference type="PANTHER" id="PTHR34216:SF7">
    <property type="entry name" value="POLY-BETA-1,6-N-ACETYL-D-GLUCOSAMINE N-DEACETYLASE"/>
    <property type="match status" value="1"/>
</dbReference>
<proteinExistence type="inferred from homology"/>
<comment type="similarity">
    <text evidence="2">Belongs to the polysaccharide deacetylase family.</text>
</comment>
<dbReference type="Pfam" id="PF01522">
    <property type="entry name" value="Polysacc_deac_1"/>
    <property type="match status" value="1"/>
</dbReference>
<keyword evidence="8" id="KW-1185">Reference proteome</keyword>
<dbReference type="RefSeq" id="WP_189427185.1">
    <property type="nucleotide sequence ID" value="NZ_BMZE01000004.1"/>
</dbReference>
<accession>A0A918SFP9</accession>
<evidence type="ECO:0000259" key="6">
    <source>
        <dbReference type="PROSITE" id="PS51677"/>
    </source>
</evidence>
<dbReference type="PROSITE" id="PS51677">
    <property type="entry name" value="NODB"/>
    <property type="match status" value="1"/>
</dbReference>
<dbReference type="InterPro" id="IPR002509">
    <property type="entry name" value="NODB_dom"/>
</dbReference>
<sequence length="347" mass="39320">MSLKYKAIRAAFEVLWAARAPALMRRLSSCRGVIFTLHRVLPDEPRAFSPNGILQIRPDFLDYVLERLRALDIDLVSLDEAMDRLKAEKPGRKFAVITFDDGYRDNLVHALPILRKHACPFTLYVPTAFIDGTGELWWQALEDLLAVHERLTVTLDGAEQTFEARTTEEKQASFAELYWYMRRAPEADRIALLTSMCEFYGLDLSAHCRSLIMDWNELRQFSSEPLCTIGAHTVNHYELAKLAPEDARIEMVHGIDVIGAQFGKRPRHLSYPLGGPLSADDREFRIAGELDLDTAVTTRPGGLYRHHLETPMQLPRVSLNGLFQNRRYVDVFSSGAIFTMLGRVGAG</sequence>
<dbReference type="Gene3D" id="3.20.20.370">
    <property type="entry name" value="Glycoside hydrolase/deacetylase"/>
    <property type="match status" value="1"/>
</dbReference>
<evidence type="ECO:0000313" key="8">
    <source>
        <dbReference type="Proteomes" id="UP000646579"/>
    </source>
</evidence>
<dbReference type="PANTHER" id="PTHR34216">
    <property type="match status" value="1"/>
</dbReference>
<evidence type="ECO:0000256" key="4">
    <source>
        <dbReference type="ARBA" id="ARBA00022729"/>
    </source>
</evidence>
<dbReference type="GO" id="GO:0016810">
    <property type="term" value="F:hydrolase activity, acting on carbon-nitrogen (but not peptide) bonds"/>
    <property type="evidence" value="ECO:0007669"/>
    <property type="project" value="InterPro"/>
</dbReference>
<gene>
    <name evidence="7" type="ORF">GCM10007989_36130</name>
</gene>
<evidence type="ECO:0000256" key="3">
    <source>
        <dbReference type="ARBA" id="ARBA00020071"/>
    </source>
</evidence>
<dbReference type="InterPro" id="IPR051398">
    <property type="entry name" value="Polysacch_Deacetylase"/>
</dbReference>
<comment type="caution">
    <text evidence="7">The sequence shown here is derived from an EMBL/GenBank/DDBJ whole genome shotgun (WGS) entry which is preliminary data.</text>
</comment>
<evidence type="ECO:0000256" key="5">
    <source>
        <dbReference type="ARBA" id="ARBA00032976"/>
    </source>
</evidence>
<feature type="domain" description="NodB homology" evidence="6">
    <location>
        <begin position="93"/>
        <end position="347"/>
    </location>
</feature>
<dbReference type="Proteomes" id="UP000646579">
    <property type="component" value="Unassembled WGS sequence"/>
</dbReference>
<dbReference type="SUPFAM" id="SSF88713">
    <property type="entry name" value="Glycoside hydrolase/deacetylase"/>
    <property type="match status" value="1"/>
</dbReference>
<organism evidence="7 8">
    <name type="scientific">Devosia pacifica</name>
    <dbReference type="NCBI Taxonomy" id="1335967"/>
    <lineage>
        <taxon>Bacteria</taxon>
        <taxon>Pseudomonadati</taxon>
        <taxon>Pseudomonadota</taxon>
        <taxon>Alphaproteobacteria</taxon>
        <taxon>Hyphomicrobiales</taxon>
        <taxon>Devosiaceae</taxon>
        <taxon>Devosia</taxon>
    </lineage>
</organism>
<evidence type="ECO:0000256" key="1">
    <source>
        <dbReference type="ARBA" id="ARBA00003236"/>
    </source>
</evidence>
<reference evidence="7" key="1">
    <citation type="journal article" date="2014" name="Int. J. Syst. Evol. Microbiol.">
        <title>Complete genome sequence of Corynebacterium casei LMG S-19264T (=DSM 44701T), isolated from a smear-ripened cheese.</title>
        <authorList>
            <consortium name="US DOE Joint Genome Institute (JGI-PGF)"/>
            <person name="Walter F."/>
            <person name="Albersmeier A."/>
            <person name="Kalinowski J."/>
            <person name="Ruckert C."/>
        </authorList>
    </citation>
    <scope>NUCLEOTIDE SEQUENCE</scope>
    <source>
        <strain evidence="7">KCTC 32437</strain>
    </source>
</reference>
<keyword evidence="4" id="KW-0732">Signal</keyword>
<comment type="function">
    <text evidence="1">Is involved in generating a small heat-stable compound (Nod), an acylated oligomer of N-acetylglucosamine, that stimulates mitosis in various plant protoplasts.</text>
</comment>